<dbReference type="Proteomes" id="UP001159428">
    <property type="component" value="Unassembled WGS sequence"/>
</dbReference>
<organism evidence="3 4">
    <name type="scientific">Pocillopora meandrina</name>
    <dbReference type="NCBI Taxonomy" id="46732"/>
    <lineage>
        <taxon>Eukaryota</taxon>
        <taxon>Metazoa</taxon>
        <taxon>Cnidaria</taxon>
        <taxon>Anthozoa</taxon>
        <taxon>Hexacorallia</taxon>
        <taxon>Scleractinia</taxon>
        <taxon>Astrocoeniina</taxon>
        <taxon>Pocilloporidae</taxon>
        <taxon>Pocillopora</taxon>
    </lineage>
</organism>
<protein>
    <submittedName>
        <fullName evidence="3">Uncharacterized protein</fullName>
    </submittedName>
</protein>
<keyword evidence="1" id="KW-1133">Transmembrane helix</keyword>
<feature type="transmembrane region" description="Helical" evidence="1">
    <location>
        <begin position="158"/>
        <end position="181"/>
    </location>
</feature>
<keyword evidence="2" id="KW-0732">Signal</keyword>
<reference evidence="3 4" key="1">
    <citation type="submission" date="2022-05" db="EMBL/GenBank/DDBJ databases">
        <authorList>
            <consortium name="Genoscope - CEA"/>
            <person name="William W."/>
        </authorList>
    </citation>
    <scope>NUCLEOTIDE SEQUENCE [LARGE SCALE GENOMIC DNA]</scope>
</reference>
<keyword evidence="1" id="KW-0812">Transmembrane</keyword>
<gene>
    <name evidence="3" type="ORF">PMEA_00001612</name>
</gene>
<accession>A0AAU9W9W3</accession>
<name>A0AAU9W9W3_9CNID</name>
<comment type="caution">
    <text evidence="3">The sequence shown here is derived from an EMBL/GenBank/DDBJ whole genome shotgun (WGS) entry which is preliminary data.</text>
</comment>
<evidence type="ECO:0000313" key="3">
    <source>
        <dbReference type="EMBL" id="CAH3106577.1"/>
    </source>
</evidence>
<keyword evidence="4" id="KW-1185">Reference proteome</keyword>
<proteinExistence type="predicted"/>
<evidence type="ECO:0000256" key="2">
    <source>
        <dbReference type="SAM" id="SignalP"/>
    </source>
</evidence>
<keyword evidence="1" id="KW-0472">Membrane</keyword>
<feature type="signal peptide" evidence="2">
    <location>
        <begin position="1"/>
        <end position="20"/>
    </location>
</feature>
<sequence>MLRTQPSILLVFVFVMHCLSAVIGTTATINASSPTPASTATSANASTTAIANASTTAIANASTIASTASAIMTTRTTAASNALSTNATPTTVANTVAVTSAKTNDIRSISPTTVVPESTKLVTSSSITIAAPKTTPTSSTKGTQIWHKLIDFTTPRGIFIIVVATVALMLIFFIACICFCCKYTRLKRKTNFPQRMAINDSEWIRSNDDLLMWERNLRASEVKTTNGISNRPYNDKRA</sequence>
<dbReference type="AlphaFoldDB" id="A0AAU9W9W3"/>
<evidence type="ECO:0000313" key="4">
    <source>
        <dbReference type="Proteomes" id="UP001159428"/>
    </source>
</evidence>
<dbReference type="EMBL" id="CALNXJ010000010">
    <property type="protein sequence ID" value="CAH3106577.1"/>
    <property type="molecule type" value="Genomic_DNA"/>
</dbReference>
<feature type="chain" id="PRO_5043560980" evidence="2">
    <location>
        <begin position="21"/>
        <end position="238"/>
    </location>
</feature>
<evidence type="ECO:0000256" key="1">
    <source>
        <dbReference type="SAM" id="Phobius"/>
    </source>
</evidence>